<dbReference type="Pfam" id="PF21082">
    <property type="entry name" value="MS_channel_3rd"/>
    <property type="match status" value="1"/>
</dbReference>
<dbReference type="PANTHER" id="PTHR30460:SF0">
    <property type="entry name" value="MODERATE CONDUCTANCE MECHANOSENSITIVE CHANNEL YBIO"/>
    <property type="match status" value="1"/>
</dbReference>
<evidence type="ECO:0000256" key="5">
    <source>
        <dbReference type="ARBA" id="ARBA00022989"/>
    </source>
</evidence>
<reference evidence="12" key="1">
    <citation type="journal article" date="2019" name="Int. J. Syst. Evol. Microbiol.">
        <title>The Global Catalogue of Microorganisms (GCM) 10K type strain sequencing project: providing services to taxonomists for standard genome sequencing and annotation.</title>
        <authorList>
            <consortium name="The Broad Institute Genomics Platform"/>
            <consortium name="The Broad Institute Genome Sequencing Center for Infectious Disease"/>
            <person name="Wu L."/>
            <person name="Ma J."/>
        </authorList>
    </citation>
    <scope>NUCLEOTIDE SEQUENCE [LARGE SCALE GENOMIC DNA]</scope>
    <source>
        <strain evidence="12">CECT 7184</strain>
    </source>
</reference>
<evidence type="ECO:0000259" key="10">
    <source>
        <dbReference type="Pfam" id="PF21088"/>
    </source>
</evidence>
<name>A0ABW0YNR1_9BACI</name>
<dbReference type="SUPFAM" id="SSF50182">
    <property type="entry name" value="Sm-like ribonucleoproteins"/>
    <property type="match status" value="1"/>
</dbReference>
<keyword evidence="5 7" id="KW-1133">Transmembrane helix</keyword>
<evidence type="ECO:0000259" key="8">
    <source>
        <dbReference type="Pfam" id="PF00924"/>
    </source>
</evidence>
<gene>
    <name evidence="11" type="ORF">ACFPU1_06150</name>
</gene>
<dbReference type="InterPro" id="IPR011014">
    <property type="entry name" value="MscS_channel_TM-2"/>
</dbReference>
<dbReference type="Gene3D" id="2.30.30.60">
    <property type="match status" value="1"/>
</dbReference>
<dbReference type="InterPro" id="IPR006685">
    <property type="entry name" value="MscS_channel_2nd"/>
</dbReference>
<dbReference type="InterPro" id="IPR011066">
    <property type="entry name" value="MscS_channel_C_sf"/>
</dbReference>
<dbReference type="PANTHER" id="PTHR30460">
    <property type="entry name" value="MODERATE CONDUCTANCE MECHANOSENSITIVE CHANNEL YBIO"/>
    <property type="match status" value="1"/>
</dbReference>
<comment type="similarity">
    <text evidence="2">Belongs to the MscS (TC 1.A.23) family.</text>
</comment>
<keyword evidence="12" id="KW-1185">Reference proteome</keyword>
<evidence type="ECO:0000313" key="12">
    <source>
        <dbReference type="Proteomes" id="UP001596142"/>
    </source>
</evidence>
<feature type="domain" description="Mechanosensitive ion channel MscS" evidence="8">
    <location>
        <begin position="112"/>
        <end position="176"/>
    </location>
</feature>
<evidence type="ECO:0000256" key="3">
    <source>
        <dbReference type="ARBA" id="ARBA00022475"/>
    </source>
</evidence>
<dbReference type="EMBL" id="JBHSOZ010000003">
    <property type="protein sequence ID" value="MFC5712357.1"/>
    <property type="molecule type" value="Genomic_DNA"/>
</dbReference>
<dbReference type="SUPFAM" id="SSF82861">
    <property type="entry name" value="Mechanosensitive channel protein MscS (YggB), transmembrane region"/>
    <property type="match status" value="1"/>
</dbReference>
<dbReference type="Gene3D" id="3.30.70.100">
    <property type="match status" value="1"/>
</dbReference>
<evidence type="ECO:0000256" key="4">
    <source>
        <dbReference type="ARBA" id="ARBA00022692"/>
    </source>
</evidence>
<dbReference type="InterPro" id="IPR023408">
    <property type="entry name" value="MscS_beta-dom_sf"/>
</dbReference>
<dbReference type="Proteomes" id="UP001596142">
    <property type="component" value="Unassembled WGS sequence"/>
</dbReference>
<keyword evidence="3" id="KW-1003">Cell membrane</keyword>
<comment type="caution">
    <text evidence="11">The sequence shown here is derived from an EMBL/GenBank/DDBJ whole genome shotgun (WGS) entry which is preliminary data.</text>
</comment>
<protein>
    <submittedName>
        <fullName evidence="11">Mechanosensitive ion channel family protein</fullName>
    </submittedName>
</protein>
<evidence type="ECO:0000256" key="7">
    <source>
        <dbReference type="SAM" id="Phobius"/>
    </source>
</evidence>
<feature type="domain" description="Mechanosensitive ion channel MscS C-terminal" evidence="9">
    <location>
        <begin position="183"/>
        <end position="266"/>
    </location>
</feature>
<dbReference type="InterPro" id="IPR049278">
    <property type="entry name" value="MS_channel_C"/>
</dbReference>
<feature type="transmembrane region" description="Helical" evidence="7">
    <location>
        <begin position="66"/>
        <end position="87"/>
    </location>
</feature>
<dbReference type="InterPro" id="IPR010920">
    <property type="entry name" value="LSM_dom_sf"/>
</dbReference>
<evidence type="ECO:0000313" key="11">
    <source>
        <dbReference type="EMBL" id="MFC5712357.1"/>
    </source>
</evidence>
<dbReference type="InterPro" id="IPR049142">
    <property type="entry name" value="MS_channel_1st"/>
</dbReference>
<feature type="transmembrane region" description="Helical" evidence="7">
    <location>
        <begin position="12"/>
        <end position="34"/>
    </location>
</feature>
<organism evidence="11 12">
    <name type="scientific">Thalassorhabdus alkalitolerans</name>
    <dbReference type="NCBI Taxonomy" id="2282697"/>
    <lineage>
        <taxon>Bacteria</taxon>
        <taxon>Bacillati</taxon>
        <taxon>Bacillota</taxon>
        <taxon>Bacilli</taxon>
        <taxon>Bacillales</taxon>
        <taxon>Bacillaceae</taxon>
        <taxon>Thalassorhabdus</taxon>
    </lineage>
</organism>
<dbReference type="Pfam" id="PF00924">
    <property type="entry name" value="MS_channel_2nd"/>
    <property type="match status" value="1"/>
</dbReference>
<dbReference type="InterPro" id="IPR045276">
    <property type="entry name" value="YbiO_bact"/>
</dbReference>
<evidence type="ECO:0000256" key="2">
    <source>
        <dbReference type="ARBA" id="ARBA00008017"/>
    </source>
</evidence>
<evidence type="ECO:0000256" key="1">
    <source>
        <dbReference type="ARBA" id="ARBA00004651"/>
    </source>
</evidence>
<evidence type="ECO:0000259" key="9">
    <source>
        <dbReference type="Pfam" id="PF21082"/>
    </source>
</evidence>
<evidence type="ECO:0000256" key="6">
    <source>
        <dbReference type="ARBA" id="ARBA00023136"/>
    </source>
</evidence>
<feature type="transmembrane region" description="Helical" evidence="7">
    <location>
        <begin position="93"/>
        <end position="124"/>
    </location>
</feature>
<keyword evidence="4 7" id="KW-0812">Transmembrane</keyword>
<dbReference type="SUPFAM" id="SSF82689">
    <property type="entry name" value="Mechanosensitive channel protein MscS (YggB), C-terminal domain"/>
    <property type="match status" value="1"/>
</dbReference>
<sequence>MEELLNDTFLGVLVGGAVMILLQIILVIIGYLIARSIGKKIISRSFERMAEQRNMHPGRVKTLKNLSLNVFAYALIFVLITIIVGIFDLNIAPIIAGAGIIGLAVGFGAQGLVSDVVTGFFLLLEKQIDVDDYVTIAGLDGVVEEVGLRTTQIRAFDGTLHYIPNREISSVSNHSKGNMQAMIDISISYDDDIDRAMKVLQDACDQVAAEEEVIKDGPHVLGVASFGDSDVIIRIIGQTENMEQWGIERKLRKACKEALDANGIEIPFPHQVNIQKM</sequence>
<feature type="domain" description="Mechanosensitive ion channel transmembrane helices 2/3" evidence="10">
    <location>
        <begin position="69"/>
        <end position="110"/>
    </location>
</feature>
<keyword evidence="6 7" id="KW-0472">Membrane</keyword>
<dbReference type="Gene3D" id="1.10.287.1260">
    <property type="match status" value="1"/>
</dbReference>
<dbReference type="RefSeq" id="WP_385939465.1">
    <property type="nucleotide sequence ID" value="NZ_JBHSOZ010000003.1"/>
</dbReference>
<proteinExistence type="inferred from homology"/>
<accession>A0ABW0YNR1</accession>
<dbReference type="Pfam" id="PF21088">
    <property type="entry name" value="MS_channel_1st"/>
    <property type="match status" value="1"/>
</dbReference>
<comment type="subcellular location">
    <subcellularLocation>
        <location evidence="1">Cell membrane</location>
        <topology evidence="1">Multi-pass membrane protein</topology>
    </subcellularLocation>
</comment>